<dbReference type="Proteomes" id="UP000018348">
    <property type="component" value="Unassembled WGS sequence"/>
</dbReference>
<organism evidence="2 3">
    <name type="scientific">Crocosphaera watsonii WH 8502</name>
    <dbReference type="NCBI Taxonomy" id="423474"/>
    <lineage>
        <taxon>Bacteria</taxon>
        <taxon>Bacillati</taxon>
        <taxon>Cyanobacteriota</taxon>
        <taxon>Cyanophyceae</taxon>
        <taxon>Oscillatoriophycideae</taxon>
        <taxon>Chroococcales</taxon>
        <taxon>Aphanothecaceae</taxon>
        <taxon>Crocosphaera</taxon>
    </lineage>
</organism>
<feature type="domain" description="Peptidoglycan binding-like" evidence="1">
    <location>
        <begin position="2"/>
        <end position="60"/>
    </location>
</feature>
<name>T2I7V3_CROWT</name>
<proteinExistence type="predicted"/>
<evidence type="ECO:0000259" key="1">
    <source>
        <dbReference type="Pfam" id="PF01471"/>
    </source>
</evidence>
<dbReference type="InterPro" id="IPR036365">
    <property type="entry name" value="PGBD-like_sf"/>
</dbReference>
<dbReference type="Pfam" id="PF01471">
    <property type="entry name" value="PG_binding_1"/>
    <property type="match status" value="1"/>
</dbReference>
<dbReference type="InterPro" id="IPR002477">
    <property type="entry name" value="Peptidoglycan-bd-like"/>
</dbReference>
<evidence type="ECO:0000313" key="3">
    <source>
        <dbReference type="Proteomes" id="UP000018348"/>
    </source>
</evidence>
<dbReference type="InterPro" id="IPR036366">
    <property type="entry name" value="PGBDSf"/>
</dbReference>
<reference evidence="2 3" key="2">
    <citation type="submission" date="2013-09" db="EMBL/GenBank/DDBJ databases">
        <title>Whole genome comparison of six Crocosphaera watsonii strains with differing phenotypes.</title>
        <authorList>
            <person name="Bench S.R."/>
            <person name="Heller P."/>
            <person name="Frank I."/>
            <person name="Arciniega M."/>
            <person name="Shilova I.N."/>
            <person name="Zehr J.P."/>
        </authorList>
    </citation>
    <scope>NUCLEOTIDE SEQUENCE [LARGE SCALE GENOMIC DNA]</scope>
    <source>
        <strain evidence="2 3">WH 8502</strain>
    </source>
</reference>
<dbReference type="EMBL" id="CAQK01000155">
    <property type="protein sequence ID" value="CCQ49551.1"/>
    <property type="molecule type" value="Genomic_DNA"/>
</dbReference>
<accession>T2I7V3</accession>
<dbReference type="SUPFAM" id="SSF47090">
    <property type="entry name" value="PGBD-like"/>
    <property type="match status" value="1"/>
</dbReference>
<protein>
    <recommendedName>
        <fullName evidence="1">Peptidoglycan binding-like domain-containing protein</fullName>
    </recommendedName>
</protein>
<dbReference type="RefSeq" id="WP_021829508.1">
    <property type="nucleotide sequence ID" value="NZ_CAQK01000155.1"/>
</dbReference>
<evidence type="ECO:0000313" key="2">
    <source>
        <dbReference type="EMBL" id="CCQ49551.1"/>
    </source>
</evidence>
<dbReference type="AlphaFoldDB" id="T2I7V3"/>
<gene>
    <name evidence="2" type="ORF">CWATWH8502_2551</name>
</gene>
<sequence>MRGRDVRRVQIELRERGYLTNDDDVDDIYGPKTEAAVRQFQTDQGIMIDGVVGPETYGQLGID</sequence>
<comment type="caution">
    <text evidence="2">The sequence shown here is derived from an EMBL/GenBank/DDBJ whole genome shotgun (WGS) entry which is preliminary data.</text>
</comment>
<dbReference type="Gene3D" id="1.10.101.10">
    <property type="entry name" value="PGBD-like superfamily/PGBD"/>
    <property type="match status" value="1"/>
</dbReference>
<reference evidence="2 3" key="1">
    <citation type="submission" date="2013-01" db="EMBL/GenBank/DDBJ databases">
        <authorList>
            <person name="Bench S."/>
        </authorList>
    </citation>
    <scope>NUCLEOTIDE SEQUENCE [LARGE SCALE GENOMIC DNA]</scope>
    <source>
        <strain evidence="2 3">WH 8502</strain>
    </source>
</reference>